<dbReference type="EMBL" id="VXIV02000232">
    <property type="protein sequence ID" value="KAF6039601.1"/>
    <property type="molecule type" value="Genomic_DNA"/>
</dbReference>
<dbReference type="InterPro" id="IPR033771">
    <property type="entry name" value="Rrp44_CSD1"/>
</dbReference>
<dbReference type="GO" id="GO:0016075">
    <property type="term" value="P:rRNA catabolic process"/>
    <property type="evidence" value="ECO:0007669"/>
    <property type="project" value="TreeGrafter"/>
</dbReference>
<dbReference type="OrthoDB" id="372421at2759"/>
<reference evidence="3" key="1">
    <citation type="submission" date="2020-06" db="EMBL/GenBank/DDBJ databases">
        <title>Draft genome of Bugula neritina, a colonial animal packing powerful symbionts and potential medicines.</title>
        <authorList>
            <person name="Rayko M."/>
        </authorList>
    </citation>
    <scope>NUCLEOTIDE SEQUENCE [LARGE SCALE GENOMIC DNA]</scope>
    <source>
        <strain evidence="3">Kwan_BN1</strain>
    </source>
</reference>
<proteinExistence type="predicted"/>
<protein>
    <recommendedName>
        <fullName evidence="2">CSD1 domain-containing protein</fullName>
    </recommendedName>
</protein>
<evidence type="ECO:0000313" key="3">
    <source>
        <dbReference type="EMBL" id="KAF6039601.1"/>
    </source>
</evidence>
<dbReference type="GO" id="GO:0000176">
    <property type="term" value="C:nuclear exosome (RNase complex)"/>
    <property type="evidence" value="ECO:0007669"/>
    <property type="project" value="TreeGrafter"/>
</dbReference>
<sequence length="207" mass="23704">MHFKDYLSKLKGTNDLLDKVANLEHTEKLTSREKFEYPSHVSPAELKRGLTSGKFLKGSFRASRDNYLEGEVLADGQDQPIFIQGRNHLNRAVNEDLVAVEMLPQSEWSYPSSLVLEDRAQADDENTSKDDLKEASEARHKELARPSGRVVGIVKRNWRQYCGMLQQSTLRETNRHLFVPAERRIPKIRIETRQAEGSLWKAHCGSD</sequence>
<comment type="caution">
    <text evidence="3">The sequence shown here is derived from an EMBL/GenBank/DDBJ whole genome shotgun (WGS) entry which is preliminary data.</text>
</comment>
<gene>
    <name evidence="3" type="ORF">EB796_002097</name>
</gene>
<dbReference type="Gene3D" id="2.40.50.700">
    <property type="match status" value="1"/>
</dbReference>
<feature type="domain" description="CSD1" evidence="2">
    <location>
        <begin position="35"/>
        <end position="124"/>
    </location>
</feature>
<dbReference type="GO" id="GO:0000177">
    <property type="term" value="C:cytoplasmic exosome (RNase complex)"/>
    <property type="evidence" value="ECO:0007669"/>
    <property type="project" value="TreeGrafter"/>
</dbReference>
<accession>A0A7J7KN60</accession>
<dbReference type="Pfam" id="PF17216">
    <property type="entry name" value="Rrp44_CSD1"/>
    <property type="match status" value="1"/>
</dbReference>
<organism evidence="3 4">
    <name type="scientific">Bugula neritina</name>
    <name type="common">Brown bryozoan</name>
    <name type="synonym">Sertularia neritina</name>
    <dbReference type="NCBI Taxonomy" id="10212"/>
    <lineage>
        <taxon>Eukaryota</taxon>
        <taxon>Metazoa</taxon>
        <taxon>Spiralia</taxon>
        <taxon>Lophotrochozoa</taxon>
        <taxon>Bryozoa</taxon>
        <taxon>Gymnolaemata</taxon>
        <taxon>Cheilostomatida</taxon>
        <taxon>Flustrina</taxon>
        <taxon>Buguloidea</taxon>
        <taxon>Bugulidae</taxon>
        <taxon>Bugula</taxon>
    </lineage>
</organism>
<dbReference type="PANTHER" id="PTHR23355:SF35">
    <property type="entry name" value="EXOSOME COMPLEX EXONUCLEASE RRP44"/>
    <property type="match status" value="1"/>
</dbReference>
<keyword evidence="4" id="KW-1185">Reference proteome</keyword>
<dbReference type="PANTHER" id="PTHR23355">
    <property type="entry name" value="RIBONUCLEASE"/>
    <property type="match status" value="1"/>
</dbReference>
<dbReference type="InterPro" id="IPR050180">
    <property type="entry name" value="RNR_Ribonuclease"/>
</dbReference>
<evidence type="ECO:0000259" key="2">
    <source>
        <dbReference type="Pfam" id="PF17216"/>
    </source>
</evidence>
<dbReference type="GO" id="GO:0004519">
    <property type="term" value="F:endonuclease activity"/>
    <property type="evidence" value="ECO:0007669"/>
    <property type="project" value="TreeGrafter"/>
</dbReference>
<feature type="region of interest" description="Disordered" evidence="1">
    <location>
        <begin position="121"/>
        <end position="141"/>
    </location>
</feature>
<evidence type="ECO:0000256" key="1">
    <source>
        <dbReference type="SAM" id="MobiDB-lite"/>
    </source>
</evidence>
<dbReference type="SUPFAM" id="SSF50249">
    <property type="entry name" value="Nucleic acid-binding proteins"/>
    <property type="match status" value="1"/>
</dbReference>
<evidence type="ECO:0000313" key="4">
    <source>
        <dbReference type="Proteomes" id="UP000593567"/>
    </source>
</evidence>
<dbReference type="Gene3D" id="2.40.50.690">
    <property type="match status" value="1"/>
</dbReference>
<dbReference type="GO" id="GO:0000175">
    <property type="term" value="F:3'-5'-RNA exonuclease activity"/>
    <property type="evidence" value="ECO:0007669"/>
    <property type="project" value="TreeGrafter"/>
</dbReference>
<dbReference type="GO" id="GO:0071031">
    <property type="term" value="P:nuclear mRNA surveillance of mRNA 3'-end processing"/>
    <property type="evidence" value="ECO:0007669"/>
    <property type="project" value="TreeGrafter"/>
</dbReference>
<dbReference type="Proteomes" id="UP000593567">
    <property type="component" value="Unassembled WGS sequence"/>
</dbReference>
<dbReference type="AlphaFoldDB" id="A0A7J7KN60"/>
<name>A0A7J7KN60_BUGNE</name>
<dbReference type="InterPro" id="IPR012340">
    <property type="entry name" value="NA-bd_OB-fold"/>
</dbReference>